<dbReference type="RefSeq" id="WP_348389002.1">
    <property type="nucleotide sequence ID" value="NZ_CP134146.1"/>
</dbReference>
<dbReference type="EMBL" id="CP134146">
    <property type="protein sequence ID" value="WNC69860.1"/>
    <property type="molecule type" value="Genomic_DNA"/>
</dbReference>
<evidence type="ECO:0000313" key="3">
    <source>
        <dbReference type="EMBL" id="WNC69860.1"/>
    </source>
</evidence>
<protein>
    <recommendedName>
        <fullName evidence="2">Big-1 domain-containing protein</fullName>
    </recommendedName>
</protein>
<organism evidence="3 4">
    <name type="scientific">Thalassotalea nanhaiensis</name>
    <dbReference type="NCBI Taxonomy" id="3065648"/>
    <lineage>
        <taxon>Bacteria</taxon>
        <taxon>Pseudomonadati</taxon>
        <taxon>Pseudomonadota</taxon>
        <taxon>Gammaproteobacteria</taxon>
        <taxon>Alteromonadales</taxon>
        <taxon>Colwelliaceae</taxon>
        <taxon>Thalassotalea</taxon>
    </lineage>
</organism>
<name>A0ABY9TQ40_9GAMM</name>
<dbReference type="SMART" id="SM00634">
    <property type="entry name" value="BID_1"/>
    <property type="match status" value="2"/>
</dbReference>
<dbReference type="InterPro" id="IPR013783">
    <property type="entry name" value="Ig-like_fold"/>
</dbReference>
<dbReference type="Gene3D" id="2.60.40.10">
    <property type="entry name" value="Immunoglobulins"/>
    <property type="match status" value="4"/>
</dbReference>
<evidence type="ECO:0000313" key="4">
    <source>
        <dbReference type="Proteomes" id="UP001248581"/>
    </source>
</evidence>
<accession>A0ABY9TQ40</accession>
<proteinExistence type="inferred from homology"/>
<keyword evidence="4" id="KW-1185">Reference proteome</keyword>
<dbReference type="Proteomes" id="UP001248581">
    <property type="component" value="Chromosome"/>
</dbReference>
<dbReference type="InterPro" id="IPR003344">
    <property type="entry name" value="Big_1_dom"/>
</dbReference>
<feature type="domain" description="Big-1" evidence="2">
    <location>
        <begin position="41"/>
        <end position="132"/>
    </location>
</feature>
<evidence type="ECO:0000256" key="1">
    <source>
        <dbReference type="ARBA" id="ARBA00010116"/>
    </source>
</evidence>
<dbReference type="SUPFAM" id="SSF49373">
    <property type="entry name" value="Invasin/intimin cell-adhesion fragments"/>
    <property type="match status" value="2"/>
</dbReference>
<sequence>MKQLRNFFYLLSLILIVGCDGDSFSGKDDDTTPPDTVVETTIELSIDNQSIDIDNPATISATVKTDGSPVSGVVVAFSSDLGLFDVPSSSALTNSDGVAIIGLTAGPTAGAGTVTGTVSVDGSDYSGTVGFETSGEQDTMITLSLKLVAPGTTDELDVINATTPGQIIATVNGIDSPVIVTFTTDIGELPIPTAITNDEHNAIANIYAGNELGAGTVKATLSSGETGEVLIVVGATDILMGITEDSSFTEGKAGLTLSEITAGATSVVYVEIVDADGLPYTQPVDVEFSSVCSNAGFAALSSPVTSSNGIASSTYLAQGCSGDDPITVSANAGGINLNASTTLSVLPASSGSIQFVSATPENISLKGVGGQESSTVVFKVLDTNGNPVPNIDVAFALNTEVGGITMTPEVATTDAFGLAQTVVNSGTVATTVRVTAGVLIDGQPEIYSQSSLLVISTGIPDQDSFSLSADILNPEGWDVDGNTVNVTARLADAFNNPVPDGTAIAFTTEGGSIEPYCQTIGGACSVQWTSQQPRPEGILLGDNDPTIVNELGQKYGGRATILAIAIGEESFPDLNGNGRFDTSEFAAFGGNDVSGRPYDLEEAFVDHNEDRIYNPQDDTGEVGGENEVFADFNNNGIHDAPDGVYNGSLCAEDNTNCSATKSVNVRGELVLVMSGSSANFVRQSTFDASEDDLLNIDDDDVVNITGENTGGASVIIADLHNQPMPAGTVIEFTATAGSIVGPDTFTWPNDNHNGGLSFGVSIEGEDEPKSGTLIISVTTPAGVNTTYSGISIVIGAATPPAP</sequence>
<evidence type="ECO:0000259" key="2">
    <source>
        <dbReference type="PROSITE" id="PS51127"/>
    </source>
</evidence>
<dbReference type="InterPro" id="IPR008964">
    <property type="entry name" value="Invasin/intimin_cell_adhesion"/>
</dbReference>
<dbReference type="PROSITE" id="PS51257">
    <property type="entry name" value="PROKAR_LIPOPROTEIN"/>
    <property type="match status" value="1"/>
</dbReference>
<gene>
    <name evidence="3" type="ORF">RI845_06890</name>
</gene>
<comment type="similarity">
    <text evidence="1">Belongs to the intimin/invasin family.</text>
</comment>
<reference evidence="4" key="1">
    <citation type="submission" date="2023-09" db="EMBL/GenBank/DDBJ databases">
        <authorList>
            <person name="Li S."/>
            <person name="Li X."/>
            <person name="Zhang C."/>
            <person name="Zhao Z."/>
        </authorList>
    </citation>
    <scope>NUCLEOTIDE SEQUENCE [LARGE SCALE GENOMIC DNA]</scope>
    <source>
        <strain evidence="4">SQ345</strain>
    </source>
</reference>
<dbReference type="PROSITE" id="PS51127">
    <property type="entry name" value="BIG1"/>
    <property type="match status" value="1"/>
</dbReference>